<evidence type="ECO:0000313" key="8">
    <source>
        <dbReference type="EMBL" id="MBY5957654.1"/>
    </source>
</evidence>
<gene>
    <name evidence="8" type="ORF">KUV50_05905</name>
</gene>
<reference evidence="8" key="1">
    <citation type="submission" date="2021-06" db="EMBL/GenBank/DDBJ databases">
        <title>44 bacteria genomes isolated from Dapeng, Shenzhen.</title>
        <authorList>
            <person name="Zheng W."/>
            <person name="Yu S."/>
            <person name="Huang Y."/>
        </authorList>
    </citation>
    <scope>NUCLEOTIDE SEQUENCE</scope>
    <source>
        <strain evidence="8">DP5N28-2</strain>
    </source>
</reference>
<dbReference type="GO" id="GO:0051082">
    <property type="term" value="F:unfolded protein binding"/>
    <property type="evidence" value="ECO:0007669"/>
    <property type="project" value="InterPro"/>
</dbReference>
<evidence type="ECO:0000256" key="1">
    <source>
        <dbReference type="ARBA" id="ARBA00022723"/>
    </source>
</evidence>
<dbReference type="Gene3D" id="1.10.287.110">
    <property type="entry name" value="DnaJ domain"/>
    <property type="match status" value="1"/>
</dbReference>
<feature type="region of interest" description="Disordered" evidence="6">
    <location>
        <begin position="81"/>
        <end position="104"/>
    </location>
</feature>
<dbReference type="Proteomes" id="UP000753961">
    <property type="component" value="Unassembled WGS sequence"/>
</dbReference>
<dbReference type="PROSITE" id="PS50076">
    <property type="entry name" value="DNAJ_2"/>
    <property type="match status" value="1"/>
</dbReference>
<dbReference type="EMBL" id="JAHVHU010000005">
    <property type="protein sequence ID" value="MBY5957654.1"/>
    <property type="molecule type" value="Genomic_DNA"/>
</dbReference>
<feature type="domain" description="J" evidence="7">
    <location>
        <begin position="5"/>
        <end position="70"/>
    </location>
</feature>
<accession>A0A953HKN8</accession>
<keyword evidence="5" id="KW-0143">Chaperone</keyword>
<evidence type="ECO:0000313" key="9">
    <source>
        <dbReference type="Proteomes" id="UP000753961"/>
    </source>
</evidence>
<dbReference type="Pfam" id="PF00226">
    <property type="entry name" value="DnaJ"/>
    <property type="match status" value="1"/>
</dbReference>
<evidence type="ECO:0000256" key="2">
    <source>
        <dbReference type="ARBA" id="ARBA00022737"/>
    </source>
</evidence>
<dbReference type="Gene3D" id="2.60.260.20">
    <property type="entry name" value="Urease metallochaperone UreE, N-terminal domain"/>
    <property type="match status" value="2"/>
</dbReference>
<dbReference type="InterPro" id="IPR018253">
    <property type="entry name" value="DnaJ_domain_CS"/>
</dbReference>
<dbReference type="PROSITE" id="PS00636">
    <property type="entry name" value="DNAJ_1"/>
    <property type="match status" value="1"/>
</dbReference>
<keyword evidence="4" id="KW-0862">Zinc</keyword>
<dbReference type="AlphaFoldDB" id="A0A953HKN8"/>
<sequence>MAYIDYYKVLGIDKNADDKTIKKAYRKLARKFHPDVNPGDQEAEKKFKQINEANAVLSDPKKRKQYDKYGENWEHAEAFEKAGGQQHYQQQRRGGFGGGSGGQYEQFTYSGDAGDFSDFFRDMFGGGGTGGDPFGGRYRRSMKGQDFNASIQLPLSGTLKEEKHVINVNGNKIRITVPPGIEDGQTIRIKGQGGPGLEGGQKGDLYLTFQIINDTQFTRQGSNLIEDVHLDLYQAVLGAEIMIQTLHGKIKMKIPAGTQPGETIRLKGKGLPVYKQKGKHGDLLLNVQVSIPRDLTKKETELFTSLSKMR</sequence>
<feature type="compositionally biased region" description="Low complexity" evidence="6">
    <location>
        <begin position="83"/>
        <end position="93"/>
    </location>
</feature>
<organism evidence="8 9">
    <name type="scientific">Membranihabitans marinus</name>
    <dbReference type="NCBI Taxonomy" id="1227546"/>
    <lineage>
        <taxon>Bacteria</taxon>
        <taxon>Pseudomonadati</taxon>
        <taxon>Bacteroidota</taxon>
        <taxon>Saprospiria</taxon>
        <taxon>Saprospirales</taxon>
        <taxon>Saprospiraceae</taxon>
        <taxon>Membranihabitans</taxon>
    </lineage>
</organism>
<dbReference type="FunFam" id="2.60.260.20:FF:000005">
    <property type="entry name" value="Chaperone protein dnaJ 1, mitochondrial"/>
    <property type="match status" value="1"/>
</dbReference>
<dbReference type="GO" id="GO:0005737">
    <property type="term" value="C:cytoplasm"/>
    <property type="evidence" value="ECO:0007669"/>
    <property type="project" value="TreeGrafter"/>
</dbReference>
<dbReference type="RefSeq" id="WP_222579172.1">
    <property type="nucleotide sequence ID" value="NZ_JAHVHU010000005.1"/>
</dbReference>
<dbReference type="InterPro" id="IPR002939">
    <property type="entry name" value="DnaJ_C"/>
</dbReference>
<dbReference type="SUPFAM" id="SSF49493">
    <property type="entry name" value="HSP40/DnaJ peptide-binding domain"/>
    <property type="match status" value="2"/>
</dbReference>
<evidence type="ECO:0000256" key="4">
    <source>
        <dbReference type="ARBA" id="ARBA00022833"/>
    </source>
</evidence>
<dbReference type="PRINTS" id="PR00625">
    <property type="entry name" value="JDOMAIN"/>
</dbReference>
<dbReference type="InterPro" id="IPR001623">
    <property type="entry name" value="DnaJ_domain"/>
</dbReference>
<dbReference type="GO" id="GO:0042026">
    <property type="term" value="P:protein refolding"/>
    <property type="evidence" value="ECO:0007669"/>
    <property type="project" value="TreeGrafter"/>
</dbReference>
<dbReference type="PANTHER" id="PTHR43096">
    <property type="entry name" value="DNAJ HOMOLOG 1, MITOCHONDRIAL-RELATED"/>
    <property type="match status" value="1"/>
</dbReference>
<dbReference type="Pfam" id="PF01556">
    <property type="entry name" value="DnaJ_C"/>
    <property type="match status" value="1"/>
</dbReference>
<evidence type="ECO:0000259" key="7">
    <source>
        <dbReference type="PROSITE" id="PS50076"/>
    </source>
</evidence>
<dbReference type="SMART" id="SM00271">
    <property type="entry name" value="DnaJ"/>
    <property type="match status" value="1"/>
</dbReference>
<keyword evidence="9" id="KW-1185">Reference proteome</keyword>
<evidence type="ECO:0000256" key="6">
    <source>
        <dbReference type="SAM" id="MobiDB-lite"/>
    </source>
</evidence>
<dbReference type="InterPro" id="IPR036869">
    <property type="entry name" value="J_dom_sf"/>
</dbReference>
<dbReference type="PANTHER" id="PTHR43096:SF52">
    <property type="entry name" value="DNAJ HOMOLOG 1, MITOCHONDRIAL-RELATED"/>
    <property type="match status" value="1"/>
</dbReference>
<dbReference type="InterPro" id="IPR008971">
    <property type="entry name" value="HSP40/DnaJ_pept-bd"/>
</dbReference>
<dbReference type="CDD" id="cd10747">
    <property type="entry name" value="DnaJ_C"/>
    <property type="match status" value="1"/>
</dbReference>
<keyword evidence="1" id="KW-0479">Metal-binding</keyword>
<name>A0A953HKN8_9BACT</name>
<protein>
    <submittedName>
        <fullName evidence="8">DnaJ domain-containing protein</fullName>
    </submittedName>
</protein>
<keyword evidence="3" id="KW-0863">Zinc-finger</keyword>
<evidence type="ECO:0000256" key="3">
    <source>
        <dbReference type="ARBA" id="ARBA00022771"/>
    </source>
</evidence>
<evidence type="ECO:0000256" key="5">
    <source>
        <dbReference type="ARBA" id="ARBA00023186"/>
    </source>
</evidence>
<dbReference type="SUPFAM" id="SSF46565">
    <property type="entry name" value="Chaperone J-domain"/>
    <property type="match status" value="1"/>
</dbReference>
<proteinExistence type="predicted"/>
<comment type="caution">
    <text evidence="8">The sequence shown here is derived from an EMBL/GenBank/DDBJ whole genome shotgun (WGS) entry which is preliminary data.</text>
</comment>
<dbReference type="GO" id="GO:0008270">
    <property type="term" value="F:zinc ion binding"/>
    <property type="evidence" value="ECO:0007669"/>
    <property type="project" value="UniProtKB-KW"/>
</dbReference>
<keyword evidence="2" id="KW-0677">Repeat</keyword>
<dbReference type="CDD" id="cd06257">
    <property type="entry name" value="DnaJ"/>
    <property type="match status" value="1"/>
</dbReference>